<dbReference type="SUPFAM" id="SSF82689">
    <property type="entry name" value="Mechanosensitive channel protein MscS (YggB), C-terminal domain"/>
    <property type="match status" value="1"/>
</dbReference>
<evidence type="ECO:0000313" key="10">
    <source>
        <dbReference type="Proteomes" id="UP000620133"/>
    </source>
</evidence>
<dbReference type="Gene3D" id="3.30.70.100">
    <property type="match status" value="1"/>
</dbReference>
<dbReference type="Pfam" id="PF00924">
    <property type="entry name" value="MS_channel_2nd"/>
    <property type="match status" value="1"/>
</dbReference>
<dbReference type="PANTHER" id="PTHR30460">
    <property type="entry name" value="MODERATE CONDUCTANCE MECHANOSENSITIVE CHANNEL YBIO"/>
    <property type="match status" value="1"/>
</dbReference>
<accession>A0A7U9TGJ8</accession>
<dbReference type="Gene3D" id="2.30.30.60">
    <property type="match status" value="1"/>
</dbReference>
<keyword evidence="3" id="KW-1003">Cell membrane</keyword>
<evidence type="ECO:0000259" key="8">
    <source>
        <dbReference type="Pfam" id="PF21088"/>
    </source>
</evidence>
<sequence>MKKQEKEKTSNLDLHKWIVLGIIIIFILIGSLANILFPDSAFATIIDSSIGKFFDVVSLFKNNYINILESIAVILFIGILYYVISVLIKLLTKNNTRKETIGILIISMTKFAFMVIALILVLSAWNVPTPTLLAGAGIAGLAISFGAQGLLEDVFAGLSIIFEKQFVVGNFVEVGDFRGEVLEIGPRNTRIKNIYGNILIIANSDIREIVNLSEELSFAISEVSIEYSADLDKVEDIIKQNLPLIKEKIPQIVQGPIYDGVDQLGDSAVIVRVIAHCEEKDRLKVRRLLNKELKILLDKNGITIPFPQLVIHQGNQNKE</sequence>
<evidence type="ECO:0000256" key="6">
    <source>
        <dbReference type="ARBA" id="ARBA00023136"/>
    </source>
</evidence>
<dbReference type="InterPro" id="IPR006685">
    <property type="entry name" value="MscS_channel_2nd"/>
</dbReference>
<dbReference type="Pfam" id="PF21088">
    <property type="entry name" value="MS_channel_1st"/>
    <property type="match status" value="1"/>
</dbReference>
<evidence type="ECO:0000256" key="4">
    <source>
        <dbReference type="ARBA" id="ARBA00022692"/>
    </source>
</evidence>
<comment type="similarity">
    <text evidence="2">Belongs to the MscS (TC 1.A.23) family.</text>
</comment>
<feature type="domain" description="Mechanosensitive ion channel MscS" evidence="7">
    <location>
        <begin position="150"/>
        <end position="213"/>
    </location>
</feature>
<dbReference type="InterPro" id="IPR023408">
    <property type="entry name" value="MscS_beta-dom_sf"/>
</dbReference>
<dbReference type="PANTHER" id="PTHR30460:SF0">
    <property type="entry name" value="MODERATE CONDUCTANCE MECHANOSENSITIVE CHANNEL YBIO"/>
    <property type="match status" value="1"/>
</dbReference>
<dbReference type="InterPro" id="IPR011066">
    <property type="entry name" value="MscS_channel_C_sf"/>
</dbReference>
<dbReference type="GO" id="GO:0005886">
    <property type="term" value="C:plasma membrane"/>
    <property type="evidence" value="ECO:0007669"/>
    <property type="project" value="UniProtKB-SubCell"/>
</dbReference>
<keyword evidence="4" id="KW-0812">Transmembrane</keyword>
<dbReference type="InterPro" id="IPR049142">
    <property type="entry name" value="MS_channel_1st"/>
</dbReference>
<dbReference type="InterPro" id="IPR045276">
    <property type="entry name" value="YbiO_bact"/>
</dbReference>
<dbReference type="EMBL" id="AP024412">
    <property type="protein sequence ID" value="BCR35734.1"/>
    <property type="molecule type" value="Genomic_DNA"/>
</dbReference>
<proteinExistence type="inferred from homology"/>
<dbReference type="Proteomes" id="UP000620133">
    <property type="component" value="Chromosome"/>
</dbReference>
<evidence type="ECO:0000256" key="1">
    <source>
        <dbReference type="ARBA" id="ARBA00004651"/>
    </source>
</evidence>
<dbReference type="RefSeq" id="WP_176238572.1">
    <property type="nucleotide sequence ID" value="NZ_AP024412.1"/>
</dbReference>
<dbReference type="InterPro" id="IPR010920">
    <property type="entry name" value="LSM_dom_sf"/>
</dbReference>
<evidence type="ECO:0000256" key="3">
    <source>
        <dbReference type="ARBA" id="ARBA00022475"/>
    </source>
</evidence>
<evidence type="ECO:0000313" key="9">
    <source>
        <dbReference type="EMBL" id="BCR35734.1"/>
    </source>
</evidence>
<name>A0A7U9TGJ8_9MOLU</name>
<dbReference type="SUPFAM" id="SSF50182">
    <property type="entry name" value="Sm-like ribonucleoproteins"/>
    <property type="match status" value="1"/>
</dbReference>
<gene>
    <name evidence="9" type="primary">ykuT</name>
    <name evidence="9" type="ORF">MPAN_006270</name>
</gene>
<reference evidence="9" key="1">
    <citation type="submission" date="2021-01" db="EMBL/GenBank/DDBJ databases">
        <title>Draft genome sequence of Acholeplasmataceae bacterium strain Mahy22.</title>
        <authorList>
            <person name="Watanabe M."/>
            <person name="Kojima H."/>
            <person name="Fukui M."/>
        </authorList>
    </citation>
    <scope>NUCLEOTIDE SEQUENCE</scope>
    <source>
        <strain evidence="9">Mahy22</strain>
    </source>
</reference>
<evidence type="ECO:0000256" key="2">
    <source>
        <dbReference type="ARBA" id="ARBA00008017"/>
    </source>
</evidence>
<keyword evidence="5" id="KW-1133">Transmembrane helix</keyword>
<comment type="subcellular location">
    <subcellularLocation>
        <location evidence="1">Cell membrane</location>
        <topology evidence="1">Multi-pass membrane protein</topology>
    </subcellularLocation>
</comment>
<dbReference type="InterPro" id="IPR011014">
    <property type="entry name" value="MscS_channel_TM-2"/>
</dbReference>
<dbReference type="AlphaFoldDB" id="A0A7U9TGJ8"/>
<dbReference type="Gene3D" id="1.10.287.1260">
    <property type="match status" value="1"/>
</dbReference>
<dbReference type="GO" id="GO:0008381">
    <property type="term" value="F:mechanosensitive monoatomic ion channel activity"/>
    <property type="evidence" value="ECO:0007669"/>
    <property type="project" value="InterPro"/>
</dbReference>
<evidence type="ECO:0000259" key="7">
    <source>
        <dbReference type="Pfam" id="PF00924"/>
    </source>
</evidence>
<protein>
    <submittedName>
        <fullName evidence="9">Putative MscS family protein YkuT</fullName>
    </submittedName>
</protein>
<dbReference type="KEGG" id="manr:MPAN_006270"/>
<keyword evidence="10" id="KW-1185">Reference proteome</keyword>
<organism evidence="9 10">
    <name type="scientific">Mariniplasma anaerobium</name>
    <dbReference type="NCBI Taxonomy" id="2735436"/>
    <lineage>
        <taxon>Bacteria</taxon>
        <taxon>Bacillati</taxon>
        <taxon>Mycoplasmatota</taxon>
        <taxon>Mollicutes</taxon>
        <taxon>Acholeplasmatales</taxon>
        <taxon>Acholeplasmataceae</taxon>
        <taxon>Mariniplasma</taxon>
    </lineage>
</organism>
<dbReference type="SUPFAM" id="SSF82861">
    <property type="entry name" value="Mechanosensitive channel protein MscS (YggB), transmembrane region"/>
    <property type="match status" value="1"/>
</dbReference>
<feature type="domain" description="Mechanosensitive ion channel transmembrane helices 2/3" evidence="8">
    <location>
        <begin position="108"/>
        <end position="148"/>
    </location>
</feature>
<keyword evidence="6" id="KW-0472">Membrane</keyword>
<evidence type="ECO:0000256" key="5">
    <source>
        <dbReference type="ARBA" id="ARBA00022989"/>
    </source>
</evidence>